<sequence length="575" mass="65376">MIVHIVRKGNMNDSRVTFFLTGLLLFLSVTFLYATVEDKVTYFEAKEKCTAFTGLASFEHFNPLPGTRYHEHGPEKVLPDYLKREINELNIQEGESVWVSGTALYCQSLFWRTCLNSLNFNPKTITINGMDLHECSTTCGNKQYMGIQEDRCYCINEEETLSSKYCNSTQFKTGVHIYKKVHQDAQNLPFQCTIISGTNHKEASDKCSAHHPAICTTLDDTIQISCSNAATDDKVCVLNGSNNWLHNRNLCWRSNGKLIPYWYQAAENKIKTNVSYTIGKFRLFTPVENTNFTEYDKADNLHCLSVTLVAGDLWLEPEDCSEKRRYLCNGLNTTATIDLTRNQSYHTLIVIVLVCVIVICFGIFVCVKKRRIIKSNLRFKSKRANEIRNSQCVYTTIEDSELSTTIDNSNAHRDVDATRSTKQISLKLSTENDTSGMQIAVCHEQTGQIENLQQIDDYAEIENNFIGVHEATKEQTPSEYNTIYLDSQTGKAKINSEQNMDAPCNVYARAGQDWSGDVYNTTNSSMRQKNNADNEANRYQHVRADRCTDTYDRVGQQRKVTTVSDGNTYSKLSHI</sequence>
<reference evidence="2" key="2">
    <citation type="submission" date="2020-11" db="EMBL/GenBank/DDBJ databases">
        <authorList>
            <person name="McCartney M.A."/>
            <person name="Auch B."/>
            <person name="Kono T."/>
            <person name="Mallez S."/>
            <person name="Becker A."/>
            <person name="Gohl D.M."/>
            <person name="Silverstein K.A.T."/>
            <person name="Koren S."/>
            <person name="Bechman K.B."/>
            <person name="Herman A."/>
            <person name="Abrahante J.E."/>
            <person name="Garbe J."/>
        </authorList>
    </citation>
    <scope>NUCLEOTIDE SEQUENCE</scope>
    <source>
        <strain evidence="2">Duluth1</strain>
        <tissue evidence="2">Whole animal</tissue>
    </source>
</reference>
<accession>A0A9D3YQF0</accession>
<keyword evidence="3" id="KW-1185">Reference proteome</keyword>
<reference evidence="2" key="1">
    <citation type="journal article" date="2019" name="bioRxiv">
        <title>The Genome of the Zebra Mussel, Dreissena polymorpha: A Resource for Invasive Species Research.</title>
        <authorList>
            <person name="McCartney M.A."/>
            <person name="Auch B."/>
            <person name="Kono T."/>
            <person name="Mallez S."/>
            <person name="Zhang Y."/>
            <person name="Obille A."/>
            <person name="Becker A."/>
            <person name="Abrahante J.E."/>
            <person name="Garbe J."/>
            <person name="Badalamenti J.P."/>
            <person name="Herman A."/>
            <person name="Mangelson H."/>
            <person name="Liachko I."/>
            <person name="Sullivan S."/>
            <person name="Sone E.D."/>
            <person name="Koren S."/>
            <person name="Silverstein K.A.T."/>
            <person name="Beckman K.B."/>
            <person name="Gohl D.M."/>
        </authorList>
    </citation>
    <scope>NUCLEOTIDE SEQUENCE</scope>
    <source>
        <strain evidence="2">Duluth1</strain>
        <tissue evidence="2">Whole animal</tissue>
    </source>
</reference>
<feature type="transmembrane region" description="Helical" evidence="1">
    <location>
        <begin position="345"/>
        <end position="367"/>
    </location>
</feature>
<dbReference type="AlphaFoldDB" id="A0A9D3YQF0"/>
<protein>
    <recommendedName>
        <fullName evidence="4">C-type lectin domain-containing protein</fullName>
    </recommendedName>
</protein>
<name>A0A9D3YQF0_DREPO</name>
<keyword evidence="1" id="KW-0812">Transmembrane</keyword>
<evidence type="ECO:0000256" key="1">
    <source>
        <dbReference type="SAM" id="Phobius"/>
    </source>
</evidence>
<keyword evidence="1" id="KW-0472">Membrane</keyword>
<proteinExistence type="predicted"/>
<evidence type="ECO:0000313" key="3">
    <source>
        <dbReference type="Proteomes" id="UP000828390"/>
    </source>
</evidence>
<keyword evidence="1" id="KW-1133">Transmembrane helix</keyword>
<comment type="caution">
    <text evidence="2">The sequence shown here is derived from an EMBL/GenBank/DDBJ whole genome shotgun (WGS) entry which is preliminary data.</text>
</comment>
<dbReference type="EMBL" id="JAIWYP010000015">
    <property type="protein sequence ID" value="KAH3704847.1"/>
    <property type="molecule type" value="Genomic_DNA"/>
</dbReference>
<organism evidence="2 3">
    <name type="scientific">Dreissena polymorpha</name>
    <name type="common">Zebra mussel</name>
    <name type="synonym">Mytilus polymorpha</name>
    <dbReference type="NCBI Taxonomy" id="45954"/>
    <lineage>
        <taxon>Eukaryota</taxon>
        <taxon>Metazoa</taxon>
        <taxon>Spiralia</taxon>
        <taxon>Lophotrochozoa</taxon>
        <taxon>Mollusca</taxon>
        <taxon>Bivalvia</taxon>
        <taxon>Autobranchia</taxon>
        <taxon>Heteroconchia</taxon>
        <taxon>Euheterodonta</taxon>
        <taxon>Imparidentia</taxon>
        <taxon>Neoheterodontei</taxon>
        <taxon>Myida</taxon>
        <taxon>Dreissenoidea</taxon>
        <taxon>Dreissenidae</taxon>
        <taxon>Dreissena</taxon>
    </lineage>
</organism>
<gene>
    <name evidence="2" type="ORF">DPMN_079908</name>
</gene>
<evidence type="ECO:0008006" key="4">
    <source>
        <dbReference type="Google" id="ProtNLM"/>
    </source>
</evidence>
<dbReference type="Proteomes" id="UP000828390">
    <property type="component" value="Unassembled WGS sequence"/>
</dbReference>
<evidence type="ECO:0000313" key="2">
    <source>
        <dbReference type="EMBL" id="KAH3704847.1"/>
    </source>
</evidence>